<evidence type="ECO:0000313" key="1">
    <source>
        <dbReference type="EMBL" id="GMS96616.1"/>
    </source>
</evidence>
<organism evidence="1 2">
    <name type="scientific">Pristionchus entomophagus</name>
    <dbReference type="NCBI Taxonomy" id="358040"/>
    <lineage>
        <taxon>Eukaryota</taxon>
        <taxon>Metazoa</taxon>
        <taxon>Ecdysozoa</taxon>
        <taxon>Nematoda</taxon>
        <taxon>Chromadorea</taxon>
        <taxon>Rhabditida</taxon>
        <taxon>Rhabditina</taxon>
        <taxon>Diplogasteromorpha</taxon>
        <taxon>Diplogasteroidea</taxon>
        <taxon>Neodiplogasteridae</taxon>
        <taxon>Pristionchus</taxon>
    </lineage>
</organism>
<dbReference type="Proteomes" id="UP001432027">
    <property type="component" value="Unassembled WGS sequence"/>
</dbReference>
<reference evidence="1" key="1">
    <citation type="submission" date="2023-10" db="EMBL/GenBank/DDBJ databases">
        <title>Genome assembly of Pristionchus species.</title>
        <authorList>
            <person name="Yoshida K."/>
            <person name="Sommer R.J."/>
        </authorList>
    </citation>
    <scope>NUCLEOTIDE SEQUENCE</scope>
    <source>
        <strain evidence="1">RS0144</strain>
    </source>
</reference>
<gene>
    <name evidence="1" type="ORF">PENTCL1PPCAC_18791</name>
</gene>
<accession>A0AAV5TQJ1</accession>
<feature type="non-terminal residue" evidence="1">
    <location>
        <position position="1"/>
    </location>
</feature>
<name>A0AAV5TQJ1_9BILA</name>
<keyword evidence="2" id="KW-1185">Reference proteome</keyword>
<comment type="caution">
    <text evidence="1">The sequence shown here is derived from an EMBL/GenBank/DDBJ whole genome shotgun (WGS) entry which is preliminary data.</text>
</comment>
<protein>
    <submittedName>
        <fullName evidence="1">Uncharacterized protein</fullName>
    </submittedName>
</protein>
<dbReference type="AlphaFoldDB" id="A0AAV5TQJ1"/>
<proteinExistence type="predicted"/>
<evidence type="ECO:0000313" key="2">
    <source>
        <dbReference type="Proteomes" id="UP001432027"/>
    </source>
</evidence>
<sequence>SHDEYMNKLHCLAEHIKANPDEARCGVARLSVAARKPAGDIIKTFVSDKDTNTKYDAIQKIKDYQSAPVRAEIESFLAEIAHEIGILTIHEIIERLEILADYIKANPEEAYDKVATLSPKAQKPFIEMVNIFCSDQTPREKYEQCRKIKDSLPSDVIGEINVLKEEIAETIGIVPLQFQ</sequence>
<dbReference type="EMBL" id="BTSX01000004">
    <property type="protein sequence ID" value="GMS96616.1"/>
    <property type="molecule type" value="Genomic_DNA"/>
</dbReference>